<dbReference type="CDD" id="cd10519">
    <property type="entry name" value="SET_EZH"/>
    <property type="match status" value="1"/>
</dbReference>
<dbReference type="EMBL" id="JBHFFA010000001">
    <property type="protein sequence ID" value="KAL2654166.1"/>
    <property type="molecule type" value="Genomic_DNA"/>
</dbReference>
<evidence type="ECO:0000256" key="1">
    <source>
        <dbReference type="ARBA" id="ARBA00023015"/>
    </source>
</evidence>
<sequence>MNSEFETTARRISSEVDSGSWQLWRCSAGKYLKGFGKKPGVELHEYEHSDETGKSGMVLLARSDVSGWGVFLKEPASANDFLGEYTGELLPPFEANERGRIYDKVNLSFLFQINEELIIDAYRFGNKFKFANDSSKPNCYAKVLKVAGQHRVGLFAKRRIEPGEELLFDYGKDYPKQWLDMPKDKKFGVERSNCNEDDVYSERGFIRQKGIRSLGQEKSAFRFEEDSLILEYTCSHHLDEGFAKNPCRSDGVLQLRVCSKSIMITCVYRAAHG</sequence>
<dbReference type="InterPro" id="IPR045318">
    <property type="entry name" value="EZH1/2-like"/>
</dbReference>
<feature type="domain" description="SET" evidence="3">
    <location>
        <begin position="39"/>
        <end position="171"/>
    </location>
</feature>
<evidence type="ECO:0000313" key="4">
    <source>
        <dbReference type="EMBL" id="KAL2654166.1"/>
    </source>
</evidence>
<dbReference type="Proteomes" id="UP001605036">
    <property type="component" value="Unassembled WGS sequence"/>
</dbReference>
<gene>
    <name evidence="4" type="ORF">R1flu_022294</name>
</gene>
<evidence type="ECO:0000256" key="2">
    <source>
        <dbReference type="ARBA" id="ARBA00023163"/>
    </source>
</evidence>
<comment type="caution">
    <text evidence="4">The sequence shown here is derived from an EMBL/GenBank/DDBJ whole genome shotgun (WGS) entry which is preliminary data.</text>
</comment>
<organism evidence="4 5">
    <name type="scientific">Riccia fluitans</name>
    <dbReference type="NCBI Taxonomy" id="41844"/>
    <lineage>
        <taxon>Eukaryota</taxon>
        <taxon>Viridiplantae</taxon>
        <taxon>Streptophyta</taxon>
        <taxon>Embryophyta</taxon>
        <taxon>Marchantiophyta</taxon>
        <taxon>Marchantiopsida</taxon>
        <taxon>Marchantiidae</taxon>
        <taxon>Marchantiales</taxon>
        <taxon>Ricciaceae</taxon>
        <taxon>Riccia</taxon>
    </lineage>
</organism>
<dbReference type="PANTHER" id="PTHR45747">
    <property type="entry name" value="HISTONE-LYSINE N-METHYLTRANSFERASE E(Z)"/>
    <property type="match status" value="1"/>
</dbReference>
<protein>
    <recommendedName>
        <fullName evidence="3">SET domain-containing protein</fullName>
    </recommendedName>
</protein>
<dbReference type="PROSITE" id="PS50280">
    <property type="entry name" value="SET"/>
    <property type="match status" value="1"/>
</dbReference>
<accession>A0ABD1ZRS0</accession>
<keyword evidence="1" id="KW-0805">Transcription regulation</keyword>
<dbReference type="Pfam" id="PF00856">
    <property type="entry name" value="SET"/>
    <property type="match status" value="1"/>
</dbReference>
<keyword evidence="2" id="KW-0804">Transcription</keyword>
<evidence type="ECO:0000313" key="5">
    <source>
        <dbReference type="Proteomes" id="UP001605036"/>
    </source>
</evidence>
<dbReference type="Gene3D" id="2.170.270.10">
    <property type="entry name" value="SET domain"/>
    <property type="match status" value="1"/>
</dbReference>
<evidence type="ECO:0000259" key="3">
    <source>
        <dbReference type="PROSITE" id="PS50280"/>
    </source>
</evidence>
<proteinExistence type="predicted"/>
<dbReference type="AlphaFoldDB" id="A0ABD1ZRS0"/>
<dbReference type="SUPFAM" id="SSF82199">
    <property type="entry name" value="SET domain"/>
    <property type="match status" value="1"/>
</dbReference>
<dbReference type="SMART" id="SM00317">
    <property type="entry name" value="SET"/>
    <property type="match status" value="1"/>
</dbReference>
<dbReference type="InterPro" id="IPR046341">
    <property type="entry name" value="SET_dom_sf"/>
</dbReference>
<reference evidence="4 5" key="1">
    <citation type="submission" date="2024-09" db="EMBL/GenBank/DDBJ databases">
        <title>Chromosome-scale assembly of Riccia fluitans.</title>
        <authorList>
            <person name="Paukszto L."/>
            <person name="Sawicki J."/>
            <person name="Karawczyk K."/>
            <person name="Piernik-Szablinska J."/>
            <person name="Szczecinska M."/>
            <person name="Mazdziarz M."/>
        </authorList>
    </citation>
    <scope>NUCLEOTIDE SEQUENCE [LARGE SCALE GENOMIC DNA]</scope>
    <source>
        <strain evidence="4">Rf_01</strain>
        <tissue evidence="4">Aerial parts of the thallus</tissue>
    </source>
</reference>
<dbReference type="PANTHER" id="PTHR45747:SF4">
    <property type="entry name" value="HISTONE-LYSINE N-METHYLTRANSFERASE E(Z)"/>
    <property type="match status" value="1"/>
</dbReference>
<name>A0ABD1ZRS0_9MARC</name>
<keyword evidence="5" id="KW-1185">Reference proteome</keyword>
<dbReference type="InterPro" id="IPR001214">
    <property type="entry name" value="SET_dom"/>
</dbReference>